<gene>
    <name evidence="1" type="ORF">U6N30_20695</name>
</gene>
<evidence type="ECO:0008006" key="3">
    <source>
        <dbReference type="Google" id="ProtNLM"/>
    </source>
</evidence>
<accession>A0ABZ1AYB6</accession>
<dbReference type="Proteomes" id="UP001324287">
    <property type="component" value="Chromosome"/>
</dbReference>
<protein>
    <recommendedName>
        <fullName evidence="3">DUF222 domain-containing protein</fullName>
    </recommendedName>
</protein>
<keyword evidence="2" id="KW-1185">Reference proteome</keyword>
<evidence type="ECO:0000313" key="1">
    <source>
        <dbReference type="EMBL" id="WRL62423.1"/>
    </source>
</evidence>
<name>A0ABZ1AYB6_9ACTN</name>
<dbReference type="RefSeq" id="WP_324273777.1">
    <property type="nucleotide sequence ID" value="NZ_CP141261.1"/>
</dbReference>
<organism evidence="1 2">
    <name type="scientific">Blastococcus brunescens</name>
    <dbReference type="NCBI Taxonomy" id="1564165"/>
    <lineage>
        <taxon>Bacteria</taxon>
        <taxon>Bacillati</taxon>
        <taxon>Actinomycetota</taxon>
        <taxon>Actinomycetes</taxon>
        <taxon>Geodermatophilales</taxon>
        <taxon>Geodermatophilaceae</taxon>
        <taxon>Blastococcus</taxon>
    </lineage>
</organism>
<sequence>MTDAGAADAGPGSGIAEDARRVGAALHALGVLVSVEALADVLSFDATRLDAALQLLAQTAPAAGLRVHRLQNRVSLVRAADALPGDDLAAVMRYDAARTGLNTTQARLVHAALTRAVQPASRRGGPHMLAKSNPDKVAAAALIGARILTTDDVGDLALHPDAALSLLVPNREATQ</sequence>
<dbReference type="EMBL" id="CP141261">
    <property type="protein sequence ID" value="WRL62423.1"/>
    <property type="molecule type" value="Genomic_DNA"/>
</dbReference>
<evidence type="ECO:0000313" key="2">
    <source>
        <dbReference type="Proteomes" id="UP001324287"/>
    </source>
</evidence>
<reference evidence="1 2" key="1">
    <citation type="submission" date="2023-12" db="EMBL/GenBank/DDBJ databases">
        <title>Blastococcus brunescens sp. nov., an actonobacterium isolated from sandstone collected in sahara desert.</title>
        <authorList>
            <person name="Gtari M."/>
            <person name="Ghodhbane F."/>
        </authorList>
    </citation>
    <scope>NUCLEOTIDE SEQUENCE [LARGE SCALE GENOMIC DNA]</scope>
    <source>
        <strain evidence="1 2">BMG 8361</strain>
    </source>
</reference>
<proteinExistence type="predicted"/>